<feature type="region of interest" description="Disordered" evidence="1">
    <location>
        <begin position="155"/>
        <end position="182"/>
    </location>
</feature>
<comment type="caution">
    <text evidence="2">The sequence shown here is derived from an EMBL/GenBank/DDBJ whole genome shotgun (WGS) entry which is preliminary data.</text>
</comment>
<gene>
    <name evidence="2" type="ORF">SDC9_179667</name>
</gene>
<feature type="region of interest" description="Disordered" evidence="1">
    <location>
        <begin position="47"/>
        <end position="120"/>
    </location>
</feature>
<accession>A0A645GZF1</accession>
<sequence>MLGRGRQAARIQGRGETDHVHLGLPERLRAELVGQIDQHLADRARLGRRHLARQPRRPHQRERRQVTTLMQQGPHLPSRHPPGVGQPTHHRQTGRRDISTGGLGLTDQHRRQHAQPVRGLDRRRCQIHPLPIGGESTVTRTTVTTRTTVLGQTVKQPQDPGEHLAGPGTPLPFHVPDTRGGL</sequence>
<dbReference type="EMBL" id="VSSQ01084060">
    <property type="protein sequence ID" value="MPN32191.1"/>
    <property type="molecule type" value="Genomic_DNA"/>
</dbReference>
<reference evidence="2" key="1">
    <citation type="submission" date="2019-08" db="EMBL/GenBank/DDBJ databases">
        <authorList>
            <person name="Kucharzyk K."/>
            <person name="Murdoch R.W."/>
            <person name="Higgins S."/>
            <person name="Loffler F."/>
        </authorList>
    </citation>
    <scope>NUCLEOTIDE SEQUENCE</scope>
</reference>
<evidence type="ECO:0000313" key="2">
    <source>
        <dbReference type="EMBL" id="MPN32191.1"/>
    </source>
</evidence>
<dbReference type="AlphaFoldDB" id="A0A645GZF1"/>
<evidence type="ECO:0000256" key="1">
    <source>
        <dbReference type="SAM" id="MobiDB-lite"/>
    </source>
</evidence>
<organism evidence="2">
    <name type="scientific">bioreactor metagenome</name>
    <dbReference type="NCBI Taxonomy" id="1076179"/>
    <lineage>
        <taxon>unclassified sequences</taxon>
        <taxon>metagenomes</taxon>
        <taxon>ecological metagenomes</taxon>
    </lineage>
</organism>
<feature type="compositionally biased region" description="Basic residues" evidence="1">
    <location>
        <begin position="47"/>
        <end position="62"/>
    </location>
</feature>
<name>A0A645GZF1_9ZZZZ</name>
<proteinExistence type="predicted"/>
<protein>
    <submittedName>
        <fullName evidence="2">Uncharacterized protein</fullName>
    </submittedName>
</protein>